<dbReference type="SUPFAM" id="SSF140683">
    <property type="entry name" value="SP0561-like"/>
    <property type="match status" value="1"/>
</dbReference>
<evidence type="ECO:0000259" key="2">
    <source>
        <dbReference type="Pfam" id="PF08984"/>
    </source>
</evidence>
<dbReference type="Gene3D" id="3.40.190.10">
    <property type="entry name" value="Periplasmic binding protein-like II"/>
    <property type="match status" value="2"/>
</dbReference>
<gene>
    <name evidence="3" type="ORF">SpAn4DRAFT_2885</name>
</gene>
<dbReference type="PANTHER" id="PTHR30006:SF2">
    <property type="entry name" value="ABC TRANSPORTER SUBSTRATE-BINDING PROTEIN"/>
    <property type="match status" value="1"/>
</dbReference>
<dbReference type="InterPro" id="IPR015077">
    <property type="entry name" value="DUF1858"/>
</dbReference>
<keyword evidence="4" id="KW-1185">Reference proteome</keyword>
<name>A0A0U1KYR8_9FIRM</name>
<dbReference type="AlphaFoldDB" id="A0A0U1KYR8"/>
<evidence type="ECO:0000313" key="4">
    <source>
        <dbReference type="Proteomes" id="UP000049855"/>
    </source>
</evidence>
<reference evidence="4" key="1">
    <citation type="submission" date="2015-03" db="EMBL/GenBank/DDBJ databases">
        <authorList>
            <person name="Nijsse Bart"/>
        </authorList>
    </citation>
    <scope>NUCLEOTIDE SEQUENCE [LARGE SCALE GENOMIC DNA]</scope>
</reference>
<dbReference type="Pfam" id="PF13343">
    <property type="entry name" value="SBP_bac_6"/>
    <property type="match status" value="1"/>
</dbReference>
<keyword evidence="1" id="KW-0732">Signal</keyword>
<dbReference type="Proteomes" id="UP000049855">
    <property type="component" value="Unassembled WGS sequence"/>
</dbReference>
<dbReference type="PANTHER" id="PTHR30006">
    <property type="entry name" value="THIAMINE-BINDING PERIPLASMIC PROTEIN-RELATED"/>
    <property type="match status" value="1"/>
</dbReference>
<dbReference type="InterPro" id="IPR038062">
    <property type="entry name" value="ScdA-like_N_sf"/>
</dbReference>
<protein>
    <submittedName>
        <fullName evidence="3">Spermidine/putrescine-binding protein</fullName>
    </submittedName>
</protein>
<proteinExistence type="predicted"/>
<dbReference type="RefSeq" id="WP_021167139.1">
    <property type="nucleotide sequence ID" value="NZ_CTRP01000010.1"/>
</dbReference>
<evidence type="ECO:0000256" key="1">
    <source>
        <dbReference type="ARBA" id="ARBA00022729"/>
    </source>
</evidence>
<accession>A0A0U1KYR8</accession>
<dbReference type="SUPFAM" id="SSF53850">
    <property type="entry name" value="Periplasmic binding protein-like II"/>
    <property type="match status" value="1"/>
</dbReference>
<dbReference type="EMBL" id="CTRP01000010">
    <property type="protein sequence ID" value="CQR72425.1"/>
    <property type="molecule type" value="Genomic_DNA"/>
</dbReference>
<sequence>MKENMLDWTIKDIVTKYPETLEVFSNNGFEVFADAEVINELGAILKLKTALRAKQIGAEAFLNLLDEKIADVTNTNNLLTSMVDSNSGRFNFVAQIPCGLKVPLERELQSVFQQVQKNSEEPINYYTGACCNDLLHLNEWIPHFMNIDEVPDMVLTKGYHFFNKNFIERFVKPGYFVTPQRQMINNQMTGIDIVDKEENYHVVGLTTNVMVVDKSRLGELPMPRTWGDLLKPEYERKVLMNTYGDTFSDVVLLNIYKEFGDAGIEALGRAIHSGSHAAQMIKGMASRKIGLPPIYIMSHFFANAISNSDNIEIVWPEDGALVMPLFFMVKADKAEKLKELIDFVSSSRFGQLCADAYFPSLHPDVNNKLTANAKFKWLGWDFIKENDVEELVEKLNKQCWESYSAKGGQANNSSPACGCNPGKESLITQSI</sequence>
<dbReference type="Gene3D" id="1.10.3910.10">
    <property type="entry name" value="SP0561-like"/>
    <property type="match status" value="1"/>
</dbReference>
<evidence type="ECO:0000313" key="3">
    <source>
        <dbReference type="EMBL" id="CQR72425.1"/>
    </source>
</evidence>
<organism evidence="3 4">
    <name type="scientific">Sporomusa ovata</name>
    <dbReference type="NCBI Taxonomy" id="2378"/>
    <lineage>
        <taxon>Bacteria</taxon>
        <taxon>Bacillati</taxon>
        <taxon>Bacillota</taxon>
        <taxon>Negativicutes</taxon>
        <taxon>Selenomonadales</taxon>
        <taxon>Sporomusaceae</taxon>
        <taxon>Sporomusa</taxon>
    </lineage>
</organism>
<feature type="domain" description="DUF1858" evidence="2">
    <location>
        <begin position="6"/>
        <end position="61"/>
    </location>
</feature>
<dbReference type="Pfam" id="PF08984">
    <property type="entry name" value="DUF1858"/>
    <property type="match status" value="1"/>
</dbReference>